<dbReference type="Pfam" id="PF10338">
    <property type="entry name" value="YBL028C_N"/>
    <property type="match status" value="1"/>
</dbReference>
<evidence type="ECO:0000313" key="4">
    <source>
        <dbReference type="Proteomes" id="UP001150569"/>
    </source>
</evidence>
<evidence type="ECO:0000256" key="1">
    <source>
        <dbReference type="SAM" id="MobiDB-lite"/>
    </source>
</evidence>
<feature type="compositionally biased region" description="Acidic residues" evidence="1">
    <location>
        <begin position="57"/>
        <end position="66"/>
    </location>
</feature>
<feature type="region of interest" description="Disordered" evidence="1">
    <location>
        <begin position="41"/>
        <end position="131"/>
    </location>
</feature>
<keyword evidence="4" id="KW-1185">Reference proteome</keyword>
<dbReference type="EMBL" id="JANBPT010000964">
    <property type="protein sequence ID" value="KAJ1911134.1"/>
    <property type="molecule type" value="Genomic_DNA"/>
</dbReference>
<proteinExistence type="predicted"/>
<dbReference type="Proteomes" id="UP001150569">
    <property type="component" value="Unassembled WGS sequence"/>
</dbReference>
<gene>
    <name evidence="3" type="ORF">IWQ60_010284</name>
</gene>
<organism evidence="3 4">
    <name type="scientific">Tieghemiomyces parasiticus</name>
    <dbReference type="NCBI Taxonomy" id="78921"/>
    <lineage>
        <taxon>Eukaryota</taxon>
        <taxon>Fungi</taxon>
        <taxon>Fungi incertae sedis</taxon>
        <taxon>Zoopagomycota</taxon>
        <taxon>Kickxellomycotina</taxon>
        <taxon>Dimargaritomycetes</taxon>
        <taxon>Dimargaritales</taxon>
        <taxon>Dimargaritaceae</taxon>
        <taxon>Tieghemiomyces</taxon>
    </lineage>
</organism>
<feature type="domain" description="DUF2423" evidence="2">
    <location>
        <begin position="1"/>
        <end position="37"/>
    </location>
</feature>
<feature type="region of interest" description="Disordered" evidence="1">
    <location>
        <begin position="1"/>
        <end position="20"/>
    </location>
</feature>
<dbReference type="AlphaFoldDB" id="A0A9W7ZR90"/>
<evidence type="ECO:0000313" key="3">
    <source>
        <dbReference type="EMBL" id="KAJ1911134.1"/>
    </source>
</evidence>
<evidence type="ECO:0000259" key="2">
    <source>
        <dbReference type="Pfam" id="PF10338"/>
    </source>
</evidence>
<protein>
    <recommendedName>
        <fullName evidence="2">DUF2423 domain-containing protein</fullName>
    </recommendedName>
</protein>
<comment type="caution">
    <text evidence="3">The sequence shown here is derived from an EMBL/GenBank/DDBJ whole genome shotgun (WGS) entry which is preliminary data.</text>
</comment>
<dbReference type="InterPro" id="IPR019434">
    <property type="entry name" value="DUF2423"/>
</dbReference>
<feature type="compositionally biased region" description="Polar residues" evidence="1">
    <location>
        <begin position="1"/>
        <end position="13"/>
    </location>
</feature>
<reference evidence="3" key="1">
    <citation type="submission" date="2022-07" db="EMBL/GenBank/DDBJ databases">
        <title>Phylogenomic reconstructions and comparative analyses of Kickxellomycotina fungi.</title>
        <authorList>
            <person name="Reynolds N.K."/>
            <person name="Stajich J.E."/>
            <person name="Barry K."/>
            <person name="Grigoriev I.V."/>
            <person name="Crous P."/>
            <person name="Smith M.E."/>
        </authorList>
    </citation>
    <scope>NUCLEOTIDE SEQUENCE</scope>
    <source>
        <strain evidence="3">RSA 861</strain>
    </source>
</reference>
<name>A0A9W7ZR90_9FUNG</name>
<dbReference type="OrthoDB" id="4087970at2759"/>
<sequence>MAKGSRNQSSKRNSNLRREGVYGKIAAERLLRLAQKQALCAENEPYRQAKKSTSKAEEEEEEETMEVENATKAGGVAAEMAVDGDESKAPKLNKWQRRAAAAQARKNNPKRLRNGQSGGKRIRWSKNSFKV</sequence>
<accession>A0A9W7ZR90</accession>